<feature type="transmembrane region" description="Helical" evidence="3">
    <location>
        <begin position="418"/>
        <end position="435"/>
    </location>
</feature>
<evidence type="ECO:0000313" key="5">
    <source>
        <dbReference type="EMBL" id="GMH85394.1"/>
    </source>
</evidence>
<dbReference type="PROSITE" id="PS50850">
    <property type="entry name" value="MFS"/>
    <property type="match status" value="1"/>
</dbReference>
<comment type="caution">
    <text evidence="5">The sequence shown here is derived from an EMBL/GenBank/DDBJ whole genome shotgun (WGS) entry which is preliminary data.</text>
</comment>
<dbReference type="PANTHER" id="PTHR11360:SF308">
    <property type="entry name" value="BLL3089 PROTEIN"/>
    <property type="match status" value="1"/>
</dbReference>
<evidence type="ECO:0000256" key="1">
    <source>
        <dbReference type="ARBA" id="ARBA00004141"/>
    </source>
</evidence>
<evidence type="ECO:0000259" key="4">
    <source>
        <dbReference type="PROSITE" id="PS50850"/>
    </source>
</evidence>
<gene>
    <name evidence="5" type="ORF">TrST_g865</name>
</gene>
<dbReference type="InterPro" id="IPR011701">
    <property type="entry name" value="MFS"/>
</dbReference>
<keyword evidence="6" id="KW-1185">Reference proteome</keyword>
<reference evidence="6" key="1">
    <citation type="journal article" date="2023" name="Commun. Biol.">
        <title>Genome analysis of Parmales, the sister group of diatoms, reveals the evolutionary specialization of diatoms from phago-mixotrophs to photoautotrophs.</title>
        <authorList>
            <person name="Ban H."/>
            <person name="Sato S."/>
            <person name="Yoshikawa S."/>
            <person name="Yamada K."/>
            <person name="Nakamura Y."/>
            <person name="Ichinomiya M."/>
            <person name="Sato N."/>
            <person name="Blanc-Mathieu R."/>
            <person name="Endo H."/>
            <person name="Kuwata A."/>
            <person name="Ogata H."/>
        </authorList>
    </citation>
    <scope>NUCLEOTIDE SEQUENCE [LARGE SCALE GENOMIC DNA]</scope>
    <source>
        <strain evidence="6">NIES 3701</strain>
    </source>
</reference>
<dbReference type="Gene3D" id="1.20.1250.20">
    <property type="entry name" value="MFS general substrate transporter like domains"/>
    <property type="match status" value="2"/>
</dbReference>
<dbReference type="SUPFAM" id="SSF103473">
    <property type="entry name" value="MFS general substrate transporter"/>
    <property type="match status" value="1"/>
</dbReference>
<keyword evidence="3" id="KW-0472">Membrane</keyword>
<dbReference type="EMBL" id="BRXY01000302">
    <property type="protein sequence ID" value="GMH85394.1"/>
    <property type="molecule type" value="Genomic_DNA"/>
</dbReference>
<accession>A0A9W7B729</accession>
<feature type="domain" description="Major facilitator superfamily (MFS) profile" evidence="4">
    <location>
        <begin position="29"/>
        <end position="442"/>
    </location>
</feature>
<dbReference type="InterPro" id="IPR036259">
    <property type="entry name" value="MFS_trans_sf"/>
</dbReference>
<sequence>MTSVGGGGRIGGSSINKVERDYIVNGQKCLHYSYIALIFGTLSKTLTNAGQSPCIGVIIPSIQTDLNLTLSKITGLYLVATTTSAGCLPFCGSIIKRLGIRVFVATVSICLAGFCFFIAEVENEIGLLFCFFGLRFFGQGNLFNISIVYINNWWCESRGTAMGIAGALVSAFLLGLTPIIMMNLIKSSGWRGCYRYLGAAEIAGAAVAFAIWREGPEKYGVLPDGKWEDDGKNKGVMKHKNSNLNIQQPTDPDRPPPKLTDPTFLTYILSDLLIALTGTAFYFNLQQIFSDSPSISPSIITLIYPIMAFIGIAGRIISGRLIDIYSHRTVFLSALISNAVALFLIPSMNMSTVFIAAPLMGYGMSASGNIRGTVHASYYGRANLPRLQSVASSATVLGSALGPFPFGVCRDFTGRFDAAMFVGGAASLVAAWAVFKWGGKPGAGKGGEGTYELVNFDGGGDDDGVDVDADDENTI</sequence>
<dbReference type="Proteomes" id="UP001165085">
    <property type="component" value="Unassembled WGS sequence"/>
</dbReference>
<feature type="transmembrane region" description="Helical" evidence="3">
    <location>
        <begin position="295"/>
        <end position="317"/>
    </location>
</feature>
<dbReference type="GO" id="GO:0016020">
    <property type="term" value="C:membrane"/>
    <property type="evidence" value="ECO:0007669"/>
    <property type="project" value="UniProtKB-SubCell"/>
</dbReference>
<keyword evidence="3" id="KW-1133">Transmembrane helix</keyword>
<comment type="subcellular location">
    <subcellularLocation>
        <location evidence="1">Membrane</location>
        <topology evidence="1">Multi-pass membrane protein</topology>
    </subcellularLocation>
</comment>
<dbReference type="PANTHER" id="PTHR11360">
    <property type="entry name" value="MONOCARBOXYLATE TRANSPORTER"/>
    <property type="match status" value="1"/>
</dbReference>
<feature type="transmembrane region" description="Helical" evidence="3">
    <location>
        <begin position="194"/>
        <end position="212"/>
    </location>
</feature>
<dbReference type="GO" id="GO:0022857">
    <property type="term" value="F:transmembrane transporter activity"/>
    <property type="evidence" value="ECO:0007669"/>
    <property type="project" value="InterPro"/>
</dbReference>
<protein>
    <recommendedName>
        <fullName evidence="4">Major facilitator superfamily (MFS) profile domain-containing protein</fullName>
    </recommendedName>
</protein>
<feature type="transmembrane region" description="Helical" evidence="3">
    <location>
        <begin position="329"/>
        <end position="357"/>
    </location>
</feature>
<feature type="transmembrane region" description="Helical" evidence="3">
    <location>
        <begin position="125"/>
        <end position="150"/>
    </location>
</feature>
<dbReference type="Pfam" id="PF07690">
    <property type="entry name" value="MFS_1"/>
    <property type="match status" value="2"/>
</dbReference>
<keyword evidence="3" id="KW-0812">Transmembrane</keyword>
<dbReference type="InterPro" id="IPR050327">
    <property type="entry name" value="Proton-linked_MCT"/>
</dbReference>
<dbReference type="InterPro" id="IPR020846">
    <property type="entry name" value="MFS_dom"/>
</dbReference>
<feature type="transmembrane region" description="Helical" evidence="3">
    <location>
        <begin position="75"/>
        <end position="95"/>
    </location>
</feature>
<feature type="transmembrane region" description="Helical" evidence="3">
    <location>
        <begin position="264"/>
        <end position="283"/>
    </location>
</feature>
<evidence type="ECO:0000313" key="6">
    <source>
        <dbReference type="Proteomes" id="UP001165085"/>
    </source>
</evidence>
<feature type="transmembrane region" description="Helical" evidence="3">
    <location>
        <begin position="162"/>
        <end position="182"/>
    </location>
</feature>
<proteinExistence type="predicted"/>
<organism evidence="5 6">
    <name type="scientific">Triparma strigata</name>
    <dbReference type="NCBI Taxonomy" id="1606541"/>
    <lineage>
        <taxon>Eukaryota</taxon>
        <taxon>Sar</taxon>
        <taxon>Stramenopiles</taxon>
        <taxon>Ochrophyta</taxon>
        <taxon>Bolidophyceae</taxon>
        <taxon>Parmales</taxon>
        <taxon>Triparmaceae</taxon>
        <taxon>Triparma</taxon>
    </lineage>
</organism>
<dbReference type="AlphaFoldDB" id="A0A9W7B729"/>
<feature type="transmembrane region" description="Helical" evidence="3">
    <location>
        <begin position="102"/>
        <end position="119"/>
    </location>
</feature>
<evidence type="ECO:0000256" key="3">
    <source>
        <dbReference type="SAM" id="Phobius"/>
    </source>
</evidence>
<feature type="region of interest" description="Disordered" evidence="2">
    <location>
        <begin position="238"/>
        <end position="257"/>
    </location>
</feature>
<evidence type="ECO:0000256" key="2">
    <source>
        <dbReference type="SAM" id="MobiDB-lite"/>
    </source>
</evidence>
<name>A0A9W7B729_9STRA</name>
<dbReference type="OrthoDB" id="197841at2759"/>